<reference evidence="1 2" key="1">
    <citation type="submission" date="2009-10" db="EMBL/GenBank/DDBJ databases">
        <authorList>
            <person name="Weinstock G."/>
            <person name="Sodergren E."/>
            <person name="Clifton S."/>
            <person name="Fulton L."/>
            <person name="Fulton B."/>
            <person name="Courtney L."/>
            <person name="Fronick C."/>
            <person name="Harrison M."/>
            <person name="Strong C."/>
            <person name="Farmer C."/>
            <person name="Delahaunty K."/>
            <person name="Markovic C."/>
            <person name="Hall O."/>
            <person name="Minx P."/>
            <person name="Tomlinson C."/>
            <person name="Mitreva M."/>
            <person name="Nelson J."/>
            <person name="Hou S."/>
            <person name="Wollam A."/>
            <person name="Pepin K.H."/>
            <person name="Johnson M."/>
            <person name="Bhonagiri V."/>
            <person name="Nash W.E."/>
            <person name="Warren W."/>
            <person name="Chinwalla A."/>
            <person name="Mardis E.R."/>
            <person name="Wilson R.K."/>
        </authorList>
    </citation>
    <scope>NUCLEOTIDE SEQUENCE [LARGE SCALE GENOMIC DNA]</scope>
    <source>
        <strain evidence="1 2">ATCC 23970</strain>
    </source>
</reference>
<organism evidence="1 2">
    <name type="scientific">Neisseria lactamica ATCC 23970</name>
    <dbReference type="NCBI Taxonomy" id="546265"/>
    <lineage>
        <taxon>Bacteria</taxon>
        <taxon>Pseudomonadati</taxon>
        <taxon>Pseudomonadota</taxon>
        <taxon>Betaproteobacteria</taxon>
        <taxon>Neisseriales</taxon>
        <taxon>Neisseriaceae</taxon>
        <taxon>Neisseria</taxon>
    </lineage>
</organism>
<dbReference type="EMBL" id="ACEQ02000012">
    <property type="protein sequence ID" value="EEZ75751.1"/>
    <property type="molecule type" value="Genomic_DNA"/>
</dbReference>
<sequence length="40" mass="4868">MKGFRRHLCCMPDTMWKAFCSHKNVFISLRFFDTILEKND</sequence>
<dbReference type="AlphaFoldDB" id="D0W9F7"/>
<name>D0W9F7_NEILA</name>
<proteinExistence type="predicted"/>
<protein>
    <submittedName>
        <fullName evidence="1">Uncharacterized protein</fullName>
    </submittedName>
</protein>
<dbReference type="Proteomes" id="UP000003843">
    <property type="component" value="Unassembled WGS sequence"/>
</dbReference>
<comment type="caution">
    <text evidence="1">The sequence shown here is derived from an EMBL/GenBank/DDBJ whole genome shotgun (WGS) entry which is preliminary data.</text>
</comment>
<evidence type="ECO:0000313" key="1">
    <source>
        <dbReference type="EMBL" id="EEZ75751.1"/>
    </source>
</evidence>
<gene>
    <name evidence="1" type="ORF">NEILACOT_04166</name>
</gene>
<evidence type="ECO:0000313" key="2">
    <source>
        <dbReference type="Proteomes" id="UP000003843"/>
    </source>
</evidence>
<accession>D0W9F7</accession>